<keyword evidence="2 4" id="KW-0378">Hydrolase</keyword>
<dbReference type="InterPro" id="IPR029069">
    <property type="entry name" value="HotDog_dom_sf"/>
</dbReference>
<dbReference type="EMBL" id="CP049989">
    <property type="protein sequence ID" value="QIM52005.1"/>
    <property type="molecule type" value="Genomic_DNA"/>
</dbReference>
<dbReference type="InterPro" id="IPR016181">
    <property type="entry name" value="Acyl_CoA_acyltransferase"/>
</dbReference>
<dbReference type="AlphaFoldDB" id="A0A6G8IG37"/>
<proteinExistence type="inferred from homology"/>
<dbReference type="InterPro" id="IPR006684">
    <property type="entry name" value="YbgC/YbaW"/>
</dbReference>
<reference evidence="4 5" key="1">
    <citation type="submission" date="2020-03" db="EMBL/GenBank/DDBJ databases">
        <title>Hydrogenophaga sp. nov. isolated from cyanobacterial mat.</title>
        <authorList>
            <person name="Thorat V."/>
            <person name="Kirdat K."/>
            <person name="Tiwarekar B."/>
            <person name="Costa E.D."/>
            <person name="Yadav A."/>
        </authorList>
    </citation>
    <scope>NUCLEOTIDE SEQUENCE [LARGE SCALE GENOMIC DNA]</scope>
    <source>
        <strain evidence="4 5">BA0156</strain>
    </source>
</reference>
<evidence type="ECO:0000313" key="4">
    <source>
        <dbReference type="EMBL" id="QIM52005.1"/>
    </source>
</evidence>
<dbReference type="Pfam" id="PF13673">
    <property type="entry name" value="Acetyltransf_10"/>
    <property type="match status" value="1"/>
</dbReference>
<gene>
    <name evidence="4" type="ORF">G9Q37_07565</name>
</gene>
<dbReference type="InterPro" id="IPR006683">
    <property type="entry name" value="Thioestr_dom"/>
</dbReference>
<name>A0A6G8IG37_9BURK</name>
<dbReference type="InterPro" id="IPR000182">
    <property type="entry name" value="GNAT_dom"/>
</dbReference>
<dbReference type="RefSeq" id="WP_166226608.1">
    <property type="nucleotide sequence ID" value="NZ_CP049989.1"/>
</dbReference>
<evidence type="ECO:0000313" key="5">
    <source>
        <dbReference type="Proteomes" id="UP000503162"/>
    </source>
</evidence>
<feature type="domain" description="N-acetyltransferase" evidence="3">
    <location>
        <begin position="131"/>
        <end position="288"/>
    </location>
</feature>
<dbReference type="SUPFAM" id="SSF55729">
    <property type="entry name" value="Acyl-CoA N-acyltransferases (Nat)"/>
    <property type="match status" value="1"/>
</dbReference>
<comment type="similarity">
    <text evidence="1">Belongs to the 4-hydroxybenzoyl-CoA thioesterase family.</text>
</comment>
<protein>
    <submittedName>
        <fullName evidence="4">YbgC/FadM family acyl-CoA thioesterase</fullName>
        <ecNumber evidence="4">3.1.2.-</ecNumber>
    </submittedName>
</protein>
<organism evidence="4 5">
    <name type="scientific">Hydrogenophaga crocea</name>
    <dbReference type="NCBI Taxonomy" id="2716225"/>
    <lineage>
        <taxon>Bacteria</taxon>
        <taxon>Pseudomonadati</taxon>
        <taxon>Pseudomonadota</taxon>
        <taxon>Betaproteobacteria</taxon>
        <taxon>Burkholderiales</taxon>
        <taxon>Comamonadaceae</taxon>
        <taxon>Hydrogenophaga</taxon>
    </lineage>
</organism>
<evidence type="ECO:0000259" key="3">
    <source>
        <dbReference type="PROSITE" id="PS51186"/>
    </source>
</evidence>
<dbReference type="InterPro" id="IPR050563">
    <property type="entry name" value="4-hydroxybenzoyl-CoA_TE"/>
</dbReference>
<dbReference type="EC" id="3.1.2.-" evidence="4"/>
<dbReference type="PANTHER" id="PTHR31793:SF27">
    <property type="entry name" value="NOVEL THIOESTERASE SUPERFAMILY DOMAIN AND SAPOSIN A-TYPE DOMAIN CONTAINING PROTEIN (0610012H03RIK)"/>
    <property type="match status" value="1"/>
</dbReference>
<dbReference type="GO" id="GO:0016747">
    <property type="term" value="F:acyltransferase activity, transferring groups other than amino-acyl groups"/>
    <property type="evidence" value="ECO:0007669"/>
    <property type="project" value="InterPro"/>
</dbReference>
<accession>A0A6G8IG37</accession>
<dbReference type="CDD" id="cd04301">
    <property type="entry name" value="NAT_SF"/>
    <property type="match status" value="1"/>
</dbReference>
<dbReference type="SUPFAM" id="SSF54637">
    <property type="entry name" value="Thioesterase/thiol ester dehydrase-isomerase"/>
    <property type="match status" value="1"/>
</dbReference>
<evidence type="ECO:0000256" key="1">
    <source>
        <dbReference type="ARBA" id="ARBA00005953"/>
    </source>
</evidence>
<dbReference type="Gene3D" id="3.40.630.30">
    <property type="match status" value="1"/>
</dbReference>
<dbReference type="PROSITE" id="PS51186">
    <property type="entry name" value="GNAT"/>
    <property type="match status" value="1"/>
</dbReference>
<dbReference type="Gene3D" id="3.10.129.10">
    <property type="entry name" value="Hotdog Thioesterase"/>
    <property type="match status" value="1"/>
</dbReference>
<keyword evidence="5" id="KW-1185">Reference proteome</keyword>
<dbReference type="PANTHER" id="PTHR31793">
    <property type="entry name" value="4-HYDROXYBENZOYL-COA THIOESTERASE FAMILY MEMBER"/>
    <property type="match status" value="1"/>
</dbReference>
<sequence>MPQHQRQDFRLFHRLRVRWAEVDMQKIVFNAHYLMYFDTAITDYWRALGMPYEEGMASLGGDLYVVKATVEFHASARMDDQLDVALKCSRVGNSSLSFHGAIFRGDEHLISGELVYVFADPATQTSRPVPAALRELLQAFEAREDVLELQVGSWDQLGDGAAGLRRAVFVQEQGIPLELEMDAADATAVHAVARNRLGQVVGTGRLLQAEPGVGKIGRMAVHRVLRGSSVGRRVLLALMEAARARGDREVVLHAQRSAVGFYDRLGFQARGEPFQEAGIEHLEMVKPL</sequence>
<dbReference type="CDD" id="cd00586">
    <property type="entry name" value="4HBT"/>
    <property type="match status" value="1"/>
</dbReference>
<dbReference type="GO" id="GO:0047617">
    <property type="term" value="F:fatty acyl-CoA hydrolase activity"/>
    <property type="evidence" value="ECO:0007669"/>
    <property type="project" value="TreeGrafter"/>
</dbReference>
<dbReference type="KEGG" id="hcz:G9Q37_07565"/>
<dbReference type="NCBIfam" id="TIGR00051">
    <property type="entry name" value="YbgC/FadM family acyl-CoA thioesterase"/>
    <property type="match status" value="1"/>
</dbReference>
<evidence type="ECO:0000256" key="2">
    <source>
        <dbReference type="ARBA" id="ARBA00022801"/>
    </source>
</evidence>
<dbReference type="Pfam" id="PF03061">
    <property type="entry name" value="4HBT"/>
    <property type="match status" value="1"/>
</dbReference>
<dbReference type="Proteomes" id="UP000503162">
    <property type="component" value="Chromosome"/>
</dbReference>